<dbReference type="SUPFAM" id="SSF47323">
    <property type="entry name" value="Anticodon-binding domain of a subclass of class I aminoacyl-tRNA synthetases"/>
    <property type="match status" value="1"/>
</dbReference>
<dbReference type="FunFam" id="3.40.50.620:FF:000056">
    <property type="entry name" value="Leucine--tRNA ligase"/>
    <property type="match status" value="1"/>
</dbReference>
<dbReference type="PANTHER" id="PTHR43740">
    <property type="entry name" value="LEUCYL-TRNA SYNTHETASE"/>
    <property type="match status" value="1"/>
</dbReference>
<evidence type="ECO:0000313" key="16">
    <source>
        <dbReference type="Proteomes" id="UP000016626"/>
    </source>
</evidence>
<dbReference type="PRINTS" id="PR00985">
    <property type="entry name" value="TRNASYNTHLEU"/>
</dbReference>
<organism evidence="15 16">
    <name type="scientific">Leptotrichia wadei (strain F0279)</name>
    <dbReference type="NCBI Taxonomy" id="888055"/>
    <lineage>
        <taxon>Bacteria</taxon>
        <taxon>Fusobacteriati</taxon>
        <taxon>Fusobacteriota</taxon>
        <taxon>Fusobacteriia</taxon>
        <taxon>Fusobacteriales</taxon>
        <taxon>Leptotrichiaceae</taxon>
        <taxon>Leptotrichia</taxon>
    </lineage>
</organism>
<keyword evidence="2 9" id="KW-0963">Cytoplasm</keyword>
<evidence type="ECO:0000256" key="3">
    <source>
        <dbReference type="ARBA" id="ARBA00022598"/>
    </source>
</evidence>
<dbReference type="InterPro" id="IPR009008">
    <property type="entry name" value="Val/Leu/Ile-tRNA-synth_edit"/>
</dbReference>
<keyword evidence="5 9" id="KW-0067">ATP-binding</keyword>
<dbReference type="InterPro" id="IPR002302">
    <property type="entry name" value="Leu-tRNA-ligase"/>
</dbReference>
<keyword evidence="3 9" id="KW-0436">Ligase</keyword>
<dbReference type="EMBL" id="AWVM01000079">
    <property type="protein sequence ID" value="ERK49230.1"/>
    <property type="molecule type" value="Genomic_DNA"/>
</dbReference>
<evidence type="ECO:0000259" key="12">
    <source>
        <dbReference type="Pfam" id="PF08264"/>
    </source>
</evidence>
<dbReference type="Proteomes" id="UP000016626">
    <property type="component" value="Unassembled WGS sequence"/>
</dbReference>
<dbReference type="CDD" id="cd00812">
    <property type="entry name" value="LeuRS_core"/>
    <property type="match status" value="1"/>
</dbReference>
<evidence type="ECO:0000256" key="9">
    <source>
        <dbReference type="HAMAP-Rule" id="MF_00049"/>
    </source>
</evidence>
<feature type="domain" description="Aminoacyl-tRNA synthetase class Ia" evidence="11">
    <location>
        <begin position="448"/>
        <end position="602"/>
    </location>
</feature>
<dbReference type="InterPro" id="IPR014729">
    <property type="entry name" value="Rossmann-like_a/b/a_fold"/>
</dbReference>
<evidence type="ECO:0000256" key="1">
    <source>
        <dbReference type="ARBA" id="ARBA00005594"/>
    </source>
</evidence>
<dbReference type="NCBIfam" id="TIGR00396">
    <property type="entry name" value="leuS_bact"/>
    <property type="match status" value="1"/>
</dbReference>
<comment type="caution">
    <text evidence="15">The sequence shown here is derived from an EMBL/GenBank/DDBJ whole genome shotgun (WGS) entry which is preliminary data.</text>
</comment>
<comment type="subcellular location">
    <subcellularLocation>
        <location evidence="9">Cytoplasm</location>
    </subcellularLocation>
</comment>
<dbReference type="Pfam" id="PF00133">
    <property type="entry name" value="tRNA-synt_1"/>
    <property type="match status" value="2"/>
</dbReference>
<evidence type="ECO:0000256" key="8">
    <source>
        <dbReference type="ARBA" id="ARBA00047469"/>
    </source>
</evidence>
<name>U2PFB4_LEPWF</name>
<dbReference type="Pfam" id="PF09334">
    <property type="entry name" value="tRNA-synt_1g"/>
    <property type="match status" value="1"/>
</dbReference>
<keyword evidence="4 9" id="KW-0547">Nucleotide-binding</keyword>
<dbReference type="InterPro" id="IPR015413">
    <property type="entry name" value="Methionyl/Leucyl_tRNA_Synth"/>
</dbReference>
<comment type="similarity">
    <text evidence="1 9 10">Belongs to the class-I aminoacyl-tRNA synthetase family.</text>
</comment>
<feature type="domain" description="Aminoacyl-tRNA synthetase class Ia" evidence="11">
    <location>
        <begin position="641"/>
        <end position="681"/>
    </location>
</feature>
<evidence type="ECO:0000256" key="4">
    <source>
        <dbReference type="ARBA" id="ARBA00022741"/>
    </source>
</evidence>
<protein>
    <recommendedName>
        <fullName evidence="9">Leucine--tRNA ligase</fullName>
        <ecNumber evidence="9">6.1.1.4</ecNumber>
    </recommendedName>
    <alternativeName>
        <fullName evidence="9">Leucyl-tRNA synthetase</fullName>
        <shortName evidence="9">LeuRS</shortName>
    </alternativeName>
</protein>
<dbReference type="InterPro" id="IPR025709">
    <property type="entry name" value="Leu_tRNA-synth_edit"/>
</dbReference>
<keyword evidence="6 9" id="KW-0648">Protein biosynthesis</keyword>
<feature type="binding site" evidence="9">
    <location>
        <position position="645"/>
    </location>
    <ligand>
        <name>ATP</name>
        <dbReference type="ChEBI" id="CHEBI:30616"/>
    </ligand>
</feature>
<evidence type="ECO:0000259" key="11">
    <source>
        <dbReference type="Pfam" id="PF00133"/>
    </source>
</evidence>
<dbReference type="InterPro" id="IPR002300">
    <property type="entry name" value="aa-tRNA-synth_Ia"/>
</dbReference>
<dbReference type="GO" id="GO:0006429">
    <property type="term" value="P:leucyl-tRNA aminoacylation"/>
    <property type="evidence" value="ECO:0007669"/>
    <property type="project" value="UniProtKB-UniRule"/>
</dbReference>
<accession>U2PFB4</accession>
<dbReference type="CDD" id="cd07958">
    <property type="entry name" value="Anticodon_Ia_Leu_BEm"/>
    <property type="match status" value="1"/>
</dbReference>
<gene>
    <name evidence="9" type="primary">leuS</name>
    <name evidence="15" type="ORF">HMPREF9015_01422</name>
</gene>
<reference evidence="15 16" key="1">
    <citation type="submission" date="2013-06" db="EMBL/GenBank/DDBJ databases">
        <authorList>
            <person name="Weinstock G."/>
            <person name="Sodergren E."/>
            <person name="Lobos E.A."/>
            <person name="Fulton L."/>
            <person name="Fulton R."/>
            <person name="Courtney L."/>
            <person name="Fronick C."/>
            <person name="O'Laughlin M."/>
            <person name="Godfrey J."/>
            <person name="Wilson R.M."/>
            <person name="Miner T."/>
            <person name="Farmer C."/>
            <person name="Delehaunty K."/>
            <person name="Cordes M."/>
            <person name="Minx P."/>
            <person name="Tomlinson C."/>
            <person name="Chen J."/>
            <person name="Wollam A."/>
            <person name="Pepin K.H."/>
            <person name="Bhonagiri V."/>
            <person name="Zhang X."/>
            <person name="Warren W."/>
            <person name="Mitreva M."/>
            <person name="Mardis E.R."/>
            <person name="Wilson R.K."/>
        </authorList>
    </citation>
    <scope>NUCLEOTIDE SEQUENCE [LARGE SCALE GENOMIC DNA]</scope>
    <source>
        <strain evidence="15 16">F0279</strain>
    </source>
</reference>
<keyword evidence="7 9" id="KW-0030">Aminoacyl-tRNA synthetase</keyword>
<dbReference type="Pfam" id="PF08264">
    <property type="entry name" value="Anticodon_1"/>
    <property type="match status" value="1"/>
</dbReference>
<feature type="short sequence motif" description="'KMSKS' region" evidence="9">
    <location>
        <begin position="642"/>
        <end position="646"/>
    </location>
</feature>
<evidence type="ECO:0000256" key="5">
    <source>
        <dbReference type="ARBA" id="ARBA00022840"/>
    </source>
</evidence>
<dbReference type="PATRIC" id="fig|888055.3.peg.1359"/>
<feature type="domain" description="Methionyl/Valyl/Leucyl/Isoleucyl-tRNA synthetase anticodon-binding" evidence="12">
    <location>
        <begin position="728"/>
        <end position="860"/>
    </location>
</feature>
<dbReference type="GO" id="GO:0005524">
    <property type="term" value="F:ATP binding"/>
    <property type="evidence" value="ECO:0007669"/>
    <property type="project" value="UniProtKB-UniRule"/>
</dbReference>
<sequence length="898" mass="103690">MKEKKIMIKEYNPNEIEKKWQDKWAKKNVFKSENKADGKENYYVLEMFAYPSGKLHVGHLRNYAIGDAIARYKKMKGFNVLHPFGWDSFGLPAENAAIDHGAHPGKWTKANIDNMRRQLKLMGLSYDWDRELSTYTPEYYKWNQKFFIEMYKKGLVYKKKSFVNWCPECNTVLANEQVEDGKCWRHSKTDVIQKELSQWYFKITDYAEELLTGHEELRGHWPEQVLTMQKNWIGKSIGSEVDFILDYKFKNNGNSHLKLNDKGEVVISVFTTRPDTLYGVTYATVAPEHPLVEEVILKENPGIREKVEAMRNEDKILRTAEDKEKEGVFSGLYVINPVNGEKVQLWIANYVLMDYGTGAVMAVPAHDERDFQFAKKYNLDLKIVVNPVDKNGNLEEVSVEKMENALTVPGVLVNSEEFNGLNSNEAKEKITEKLEKIGLGKKTVNYRLHDWLISRQRYWGTPIPVIYDEDGNIYLEEEENLPVKLPTDIEFNGKGNPLETSEEFKDVILPNGKKGRRETDTMDTFVDSSWYYLRYLDSHNAEKPFEKADADAWTPVNQYIGGIEHAVMHLLYARFFHKSLRDLGYVDTNEPFKKLLTQGMVLGPSFYSQNERRYLFPREAEFKDGKAFSIETGEELVTKVEKMSKSKNNGVDPEEIVKEYGADSSRVFTLFAAPPEKELEWNMNGLAGAYRFINRLYLLVSGTAEFSDHNAKSANHYGVELKKRNQKDEEIQKKLHQTVKKVTESIEDDFHFNTAIAAVMELLNDMTTYKQEVIDKDNISSESKKIWREVLEKTILLIAPFAPHVADELWAYLGNETFTFEEEWPKYDEELTKDHTFNLVIQVNGKVRDMVSAQIGISKDDAEKLALESEKAKKFIDGKEIVKVIVVPNKLVNVVVKG</sequence>
<dbReference type="GO" id="GO:0005829">
    <property type="term" value="C:cytosol"/>
    <property type="evidence" value="ECO:0007669"/>
    <property type="project" value="TreeGrafter"/>
</dbReference>
<dbReference type="Gene3D" id="3.40.50.620">
    <property type="entry name" value="HUPs"/>
    <property type="match status" value="2"/>
</dbReference>
<evidence type="ECO:0000256" key="6">
    <source>
        <dbReference type="ARBA" id="ARBA00022917"/>
    </source>
</evidence>
<dbReference type="Gene3D" id="1.10.730.10">
    <property type="entry name" value="Isoleucyl-tRNA Synthetase, Domain 1"/>
    <property type="match status" value="1"/>
</dbReference>
<dbReference type="Pfam" id="PF13603">
    <property type="entry name" value="tRNA-synt_1_2"/>
    <property type="match status" value="1"/>
</dbReference>
<dbReference type="FunFam" id="3.40.50.620:FF:000003">
    <property type="entry name" value="Leucine--tRNA ligase"/>
    <property type="match status" value="1"/>
</dbReference>
<comment type="caution">
    <text evidence="9">Lacks conserved residue(s) required for the propagation of feature annotation.</text>
</comment>
<comment type="catalytic activity">
    <reaction evidence="8 9">
        <text>tRNA(Leu) + L-leucine + ATP = L-leucyl-tRNA(Leu) + AMP + diphosphate</text>
        <dbReference type="Rhea" id="RHEA:11688"/>
        <dbReference type="Rhea" id="RHEA-COMP:9613"/>
        <dbReference type="Rhea" id="RHEA-COMP:9622"/>
        <dbReference type="ChEBI" id="CHEBI:30616"/>
        <dbReference type="ChEBI" id="CHEBI:33019"/>
        <dbReference type="ChEBI" id="CHEBI:57427"/>
        <dbReference type="ChEBI" id="CHEBI:78442"/>
        <dbReference type="ChEBI" id="CHEBI:78494"/>
        <dbReference type="ChEBI" id="CHEBI:456215"/>
        <dbReference type="EC" id="6.1.1.4"/>
    </reaction>
</comment>
<dbReference type="AlphaFoldDB" id="U2PFB4"/>
<dbReference type="FunFam" id="1.10.730.10:FF:000011">
    <property type="entry name" value="Leucine--tRNA ligase chloroplastic/mitochondrial"/>
    <property type="match status" value="1"/>
</dbReference>
<dbReference type="EC" id="6.1.1.4" evidence="9"/>
<dbReference type="eggNOG" id="COG0495">
    <property type="taxonomic scope" value="Bacteria"/>
</dbReference>
<feature type="domain" description="Methionyl/Leucyl tRNA synthetase" evidence="13">
    <location>
        <begin position="46"/>
        <end position="183"/>
    </location>
</feature>
<dbReference type="GO" id="GO:0002161">
    <property type="term" value="F:aminoacyl-tRNA deacylase activity"/>
    <property type="evidence" value="ECO:0007669"/>
    <property type="project" value="InterPro"/>
</dbReference>
<dbReference type="PROSITE" id="PS00178">
    <property type="entry name" value="AA_TRNA_LIGASE_I"/>
    <property type="match status" value="1"/>
</dbReference>
<dbReference type="InterPro" id="IPR001412">
    <property type="entry name" value="aa-tRNA-synth_I_CS"/>
</dbReference>
<evidence type="ECO:0000256" key="2">
    <source>
        <dbReference type="ARBA" id="ARBA00022490"/>
    </source>
</evidence>
<proteinExistence type="inferred from homology"/>
<evidence type="ECO:0000259" key="14">
    <source>
        <dbReference type="Pfam" id="PF13603"/>
    </source>
</evidence>
<dbReference type="Gene3D" id="2.20.28.290">
    <property type="match status" value="1"/>
</dbReference>
<dbReference type="Gene3D" id="3.10.20.590">
    <property type="match status" value="1"/>
</dbReference>
<dbReference type="HOGENOM" id="CLU_004427_0_0_0"/>
<feature type="domain" description="Leucyl-tRNA synthetase editing" evidence="14">
    <location>
        <begin position="230"/>
        <end position="435"/>
    </location>
</feature>
<evidence type="ECO:0000313" key="15">
    <source>
        <dbReference type="EMBL" id="ERK49230.1"/>
    </source>
</evidence>
<evidence type="ECO:0000259" key="13">
    <source>
        <dbReference type="Pfam" id="PF09334"/>
    </source>
</evidence>
<evidence type="ECO:0000256" key="7">
    <source>
        <dbReference type="ARBA" id="ARBA00023146"/>
    </source>
</evidence>
<dbReference type="InterPro" id="IPR013155">
    <property type="entry name" value="M/V/L/I-tRNA-synth_anticd-bd"/>
</dbReference>
<dbReference type="SUPFAM" id="SSF50677">
    <property type="entry name" value="ValRS/IleRS/LeuRS editing domain"/>
    <property type="match status" value="1"/>
</dbReference>
<dbReference type="GO" id="GO:0004823">
    <property type="term" value="F:leucine-tRNA ligase activity"/>
    <property type="evidence" value="ECO:0007669"/>
    <property type="project" value="UniProtKB-UniRule"/>
</dbReference>
<dbReference type="InterPro" id="IPR009080">
    <property type="entry name" value="tRNAsynth_Ia_anticodon-bd"/>
</dbReference>
<dbReference type="SUPFAM" id="SSF52374">
    <property type="entry name" value="Nucleotidylyl transferase"/>
    <property type="match status" value="1"/>
</dbReference>
<dbReference type="HAMAP" id="MF_00049_B">
    <property type="entry name" value="Leu_tRNA_synth_B"/>
    <property type="match status" value="1"/>
</dbReference>
<dbReference type="PANTHER" id="PTHR43740:SF2">
    <property type="entry name" value="LEUCINE--TRNA LIGASE, MITOCHONDRIAL"/>
    <property type="match status" value="1"/>
</dbReference>
<evidence type="ECO:0000256" key="10">
    <source>
        <dbReference type="RuleBase" id="RU363035"/>
    </source>
</evidence>